<keyword evidence="5 7" id="KW-0472">Membrane</keyword>
<keyword evidence="3 7" id="KW-0812">Transmembrane</keyword>
<evidence type="ECO:0000256" key="3">
    <source>
        <dbReference type="ARBA" id="ARBA00022692"/>
    </source>
</evidence>
<feature type="region of interest" description="Disordered" evidence="6">
    <location>
        <begin position="332"/>
        <end position="352"/>
    </location>
</feature>
<dbReference type="AlphaFoldDB" id="A0A6H5HJI2"/>
<comment type="similarity">
    <text evidence="2">Belongs to the TMEM120 family.</text>
</comment>
<evidence type="ECO:0000313" key="8">
    <source>
        <dbReference type="EMBL" id="CAB0016022.1"/>
    </source>
</evidence>
<dbReference type="EMBL" id="CADCXU010029848">
    <property type="protein sequence ID" value="CAB0016022.1"/>
    <property type="molecule type" value="Genomic_DNA"/>
</dbReference>
<evidence type="ECO:0000256" key="7">
    <source>
        <dbReference type="SAM" id="Phobius"/>
    </source>
</evidence>
<evidence type="ECO:0000256" key="6">
    <source>
        <dbReference type="SAM" id="MobiDB-lite"/>
    </source>
</evidence>
<gene>
    <name evidence="8" type="ORF">NTEN_LOCUS20352</name>
</gene>
<feature type="compositionally biased region" description="Polar residues" evidence="6">
    <location>
        <begin position="338"/>
        <end position="352"/>
    </location>
</feature>
<dbReference type="PANTHER" id="PTHR21433">
    <property type="entry name" value="TRANSMEMBRANE PROTEIN INDUCED BY TUMOR NECROSIS FACTOR ALPHA"/>
    <property type="match status" value="1"/>
</dbReference>
<feature type="transmembrane region" description="Helical" evidence="7">
    <location>
        <begin position="211"/>
        <end position="232"/>
    </location>
</feature>
<keyword evidence="4 7" id="KW-1133">Transmembrane helix</keyword>
<proteinExistence type="inferred from homology"/>
<feature type="transmembrane region" description="Helical" evidence="7">
    <location>
        <begin position="187"/>
        <end position="205"/>
    </location>
</feature>
<dbReference type="GO" id="GO:0016020">
    <property type="term" value="C:membrane"/>
    <property type="evidence" value="ECO:0007669"/>
    <property type="project" value="UniProtKB-SubCell"/>
</dbReference>
<comment type="subcellular location">
    <subcellularLocation>
        <location evidence="1">Membrane</location>
        <topology evidence="1">Multi-pass membrane protein</topology>
    </subcellularLocation>
</comment>
<sequence>MELPTVDSCLERWNELGTEFKSLEAINKVYLEKLEELSDLQSKCVKEISHQKYQMGIIKRSLKRIKVPKEDREKVDVLHRGFERRNGQITDIEHALPKPNGLYLKIILGNVNVSILNKNEKFKYKDEYEKFKLVLSVIGFLLSVINLFTVNRLLELCLLFLLVWYYCTLTIRESILKVNGSKIKGWWRLHHFISTVASAVLVVWPQSESWYLFRPQFMVFNVYISVVQYLQFRYQQGVLYRLKALGERHNMDITIEGFHSWMWRGLGFLLPFLFAGYFFQLYNAYTLLHLAYSQPNSPWQVAVLGMLFFVLFLGNAVTTVMVIPQKVQENRRRKEGLSSKTHSQSTSQGEPPTSATISIYFLIIN</sequence>
<evidence type="ECO:0000256" key="1">
    <source>
        <dbReference type="ARBA" id="ARBA00004141"/>
    </source>
</evidence>
<evidence type="ECO:0008006" key="10">
    <source>
        <dbReference type="Google" id="ProtNLM"/>
    </source>
</evidence>
<feature type="transmembrane region" description="Helical" evidence="7">
    <location>
        <begin position="261"/>
        <end position="279"/>
    </location>
</feature>
<feature type="transmembrane region" description="Helical" evidence="7">
    <location>
        <begin position="131"/>
        <end position="150"/>
    </location>
</feature>
<organism evidence="8 9">
    <name type="scientific">Nesidiocoris tenuis</name>
    <dbReference type="NCBI Taxonomy" id="355587"/>
    <lineage>
        <taxon>Eukaryota</taxon>
        <taxon>Metazoa</taxon>
        <taxon>Ecdysozoa</taxon>
        <taxon>Arthropoda</taxon>
        <taxon>Hexapoda</taxon>
        <taxon>Insecta</taxon>
        <taxon>Pterygota</taxon>
        <taxon>Neoptera</taxon>
        <taxon>Paraneoptera</taxon>
        <taxon>Hemiptera</taxon>
        <taxon>Heteroptera</taxon>
        <taxon>Panheteroptera</taxon>
        <taxon>Cimicomorpha</taxon>
        <taxon>Miridae</taxon>
        <taxon>Dicyphina</taxon>
        <taxon>Nesidiocoris</taxon>
    </lineage>
</organism>
<evidence type="ECO:0000313" key="9">
    <source>
        <dbReference type="Proteomes" id="UP000479000"/>
    </source>
</evidence>
<protein>
    <recommendedName>
        <fullName evidence="10">Transmembrane protein 120 homolog</fullName>
    </recommendedName>
</protein>
<dbReference type="PANTHER" id="PTHR21433:SF0">
    <property type="entry name" value="TRANSMEMBRANE PROTEIN 120 HOMOLOG"/>
    <property type="match status" value="1"/>
</dbReference>
<evidence type="ECO:0000256" key="4">
    <source>
        <dbReference type="ARBA" id="ARBA00022989"/>
    </source>
</evidence>
<dbReference type="Proteomes" id="UP000479000">
    <property type="component" value="Unassembled WGS sequence"/>
</dbReference>
<evidence type="ECO:0000256" key="5">
    <source>
        <dbReference type="ARBA" id="ARBA00023136"/>
    </source>
</evidence>
<evidence type="ECO:0000256" key="2">
    <source>
        <dbReference type="ARBA" id="ARBA00009700"/>
    </source>
</evidence>
<feature type="transmembrane region" description="Helical" evidence="7">
    <location>
        <begin position="299"/>
        <end position="323"/>
    </location>
</feature>
<dbReference type="Pfam" id="PF07851">
    <property type="entry name" value="TMEM120A-B"/>
    <property type="match status" value="1"/>
</dbReference>
<reference evidence="8 9" key="1">
    <citation type="submission" date="2020-02" db="EMBL/GenBank/DDBJ databases">
        <authorList>
            <person name="Ferguson B K."/>
        </authorList>
    </citation>
    <scope>NUCLEOTIDE SEQUENCE [LARGE SCALE GENOMIC DNA]</scope>
</reference>
<feature type="transmembrane region" description="Helical" evidence="7">
    <location>
        <begin position="156"/>
        <end position="175"/>
    </location>
</feature>
<accession>A0A6H5HJI2</accession>
<keyword evidence="9" id="KW-1185">Reference proteome</keyword>
<name>A0A6H5HJI2_9HEMI</name>
<dbReference type="InterPro" id="IPR012926">
    <property type="entry name" value="TMEM120A/B"/>
</dbReference>
<dbReference type="OrthoDB" id="2015098at2759"/>